<evidence type="ECO:0000313" key="2">
    <source>
        <dbReference type="Proteomes" id="UP000824078"/>
    </source>
</evidence>
<dbReference type="Pfam" id="PF08282">
    <property type="entry name" value="Hydrolase_3"/>
    <property type="match status" value="1"/>
</dbReference>
<sequence length="286" mass="30802">MSQTLPLVFSDLDGTFLYTDKSVPQLNLKALDVLAEHGGVFVPCTGRFVRTIPSEILNHPATRFVAHTNGAVICSVVHDPQTGVGRIGETLRVVRLDADRILSVVNALEGRDVLLDIFTDEGVMTSSGDYARLPEFVDDPHVLKLVTATRTPVDMPFKEIIQKWSGCIERLTVFWHNPADAEAIRAITQQTSHLSCVSSMSCNFEISDSRATKGAALEWISSLIGVSPEQTVAFGDSANDVPMLLSAGDGVAMANATSEAQAAADHIAASNDECGVAQYLETLFQI</sequence>
<dbReference type="Gene3D" id="3.40.50.1000">
    <property type="entry name" value="HAD superfamily/HAD-like"/>
    <property type="match status" value="1"/>
</dbReference>
<dbReference type="Proteomes" id="UP000824078">
    <property type="component" value="Unassembled WGS sequence"/>
</dbReference>
<proteinExistence type="predicted"/>
<gene>
    <name evidence="1" type="ORF">IAD17_06335</name>
</gene>
<dbReference type="GO" id="GO:0016791">
    <property type="term" value="F:phosphatase activity"/>
    <property type="evidence" value="ECO:0007669"/>
    <property type="project" value="TreeGrafter"/>
</dbReference>
<dbReference type="EMBL" id="DVMQ01000017">
    <property type="protein sequence ID" value="HIU24524.1"/>
    <property type="molecule type" value="Genomic_DNA"/>
</dbReference>
<organism evidence="1 2">
    <name type="scientific">Candidatus Coprovicinus avistercoris</name>
    <dbReference type="NCBI Taxonomy" id="2840754"/>
    <lineage>
        <taxon>Bacteria</taxon>
        <taxon>Bacillati</taxon>
        <taxon>Actinomycetota</taxon>
        <taxon>Coriobacteriia</taxon>
        <taxon>Coriobacteriales</taxon>
        <taxon>Coriobacteriaceae</taxon>
        <taxon>Coriobacteriaceae incertae sedis</taxon>
        <taxon>Candidatus Coprovicinus</taxon>
    </lineage>
</organism>
<name>A0A9D1HY70_9ACTN</name>
<accession>A0A9D1HY70</accession>
<dbReference type="InterPro" id="IPR036412">
    <property type="entry name" value="HAD-like_sf"/>
</dbReference>
<comment type="caution">
    <text evidence="1">The sequence shown here is derived from an EMBL/GenBank/DDBJ whole genome shotgun (WGS) entry which is preliminary data.</text>
</comment>
<dbReference type="InterPro" id="IPR023214">
    <property type="entry name" value="HAD_sf"/>
</dbReference>
<evidence type="ECO:0000313" key="1">
    <source>
        <dbReference type="EMBL" id="HIU24524.1"/>
    </source>
</evidence>
<protein>
    <submittedName>
        <fullName evidence="1">HAD family phosphatase</fullName>
    </submittedName>
</protein>
<dbReference type="Gene3D" id="3.30.1240.10">
    <property type="match status" value="1"/>
</dbReference>
<dbReference type="PANTHER" id="PTHR10000">
    <property type="entry name" value="PHOSPHOSERINE PHOSPHATASE"/>
    <property type="match status" value="1"/>
</dbReference>
<reference evidence="1" key="2">
    <citation type="journal article" date="2021" name="PeerJ">
        <title>Extensive microbial diversity within the chicken gut microbiome revealed by metagenomics and culture.</title>
        <authorList>
            <person name="Gilroy R."/>
            <person name="Ravi A."/>
            <person name="Getino M."/>
            <person name="Pursley I."/>
            <person name="Horton D.L."/>
            <person name="Alikhan N.F."/>
            <person name="Baker D."/>
            <person name="Gharbi K."/>
            <person name="Hall N."/>
            <person name="Watson M."/>
            <person name="Adriaenssens E.M."/>
            <person name="Foster-Nyarko E."/>
            <person name="Jarju S."/>
            <person name="Secka A."/>
            <person name="Antonio M."/>
            <person name="Oren A."/>
            <person name="Chaudhuri R.R."/>
            <person name="La Ragione R."/>
            <person name="Hildebrand F."/>
            <person name="Pallen M.J."/>
        </authorList>
    </citation>
    <scope>NUCLEOTIDE SEQUENCE</scope>
    <source>
        <strain evidence="1">ChiHjej12B11-29160</strain>
    </source>
</reference>
<dbReference type="GO" id="GO:0005829">
    <property type="term" value="C:cytosol"/>
    <property type="evidence" value="ECO:0007669"/>
    <property type="project" value="TreeGrafter"/>
</dbReference>
<dbReference type="GO" id="GO:0000287">
    <property type="term" value="F:magnesium ion binding"/>
    <property type="evidence" value="ECO:0007669"/>
    <property type="project" value="TreeGrafter"/>
</dbReference>
<reference evidence="1" key="1">
    <citation type="submission" date="2020-10" db="EMBL/GenBank/DDBJ databases">
        <authorList>
            <person name="Gilroy R."/>
        </authorList>
    </citation>
    <scope>NUCLEOTIDE SEQUENCE</scope>
    <source>
        <strain evidence="1">ChiHjej12B11-29160</strain>
    </source>
</reference>
<dbReference type="SUPFAM" id="SSF56784">
    <property type="entry name" value="HAD-like"/>
    <property type="match status" value="1"/>
</dbReference>
<dbReference type="AlphaFoldDB" id="A0A9D1HY70"/>
<dbReference type="PROSITE" id="PS01229">
    <property type="entry name" value="COF_2"/>
    <property type="match status" value="1"/>
</dbReference>
<dbReference type="PANTHER" id="PTHR10000:SF8">
    <property type="entry name" value="HAD SUPERFAMILY HYDROLASE-LIKE, TYPE 3"/>
    <property type="match status" value="1"/>
</dbReference>